<organism evidence="2 3">
    <name type="scientific">Rhodocollybia butyracea</name>
    <dbReference type="NCBI Taxonomy" id="206335"/>
    <lineage>
        <taxon>Eukaryota</taxon>
        <taxon>Fungi</taxon>
        <taxon>Dikarya</taxon>
        <taxon>Basidiomycota</taxon>
        <taxon>Agaricomycotina</taxon>
        <taxon>Agaricomycetes</taxon>
        <taxon>Agaricomycetidae</taxon>
        <taxon>Agaricales</taxon>
        <taxon>Marasmiineae</taxon>
        <taxon>Omphalotaceae</taxon>
        <taxon>Rhodocollybia</taxon>
    </lineage>
</organism>
<proteinExistence type="predicted"/>
<accession>A0A9P5U0H1</accession>
<keyword evidence="3" id="KW-1185">Reference proteome</keyword>
<sequence>MSSDKAQVQREPAGEKKRKCDVGQEDVVSWSQDERYSREATTGKEAVLLRAELGWHSGWSWFQRNRMAIRKRDIKTRMRLRFGEAIPSGAEYNRTRKNTDLEREFEGDSTTYLRASSPSKLGQGVCGSSSSGTSQVNHLLSKDSARGNASTERVVGNMLHRESARWSYAGVSHANSVYVQYRNP</sequence>
<gene>
    <name evidence="2" type="ORF">BDP27DRAFT_1369690</name>
</gene>
<feature type="compositionally biased region" description="Polar residues" evidence="1">
    <location>
        <begin position="123"/>
        <end position="138"/>
    </location>
</feature>
<protein>
    <submittedName>
        <fullName evidence="2">Uncharacterized protein</fullName>
    </submittedName>
</protein>
<feature type="region of interest" description="Disordered" evidence="1">
    <location>
        <begin position="1"/>
        <end position="24"/>
    </location>
</feature>
<dbReference type="EMBL" id="JADNRY010000203">
    <property type="protein sequence ID" value="KAF9061412.1"/>
    <property type="molecule type" value="Genomic_DNA"/>
</dbReference>
<evidence type="ECO:0000313" key="2">
    <source>
        <dbReference type="EMBL" id="KAF9061412.1"/>
    </source>
</evidence>
<dbReference type="AlphaFoldDB" id="A0A9P5U0H1"/>
<comment type="caution">
    <text evidence="2">The sequence shown here is derived from an EMBL/GenBank/DDBJ whole genome shotgun (WGS) entry which is preliminary data.</text>
</comment>
<feature type="region of interest" description="Disordered" evidence="1">
    <location>
        <begin position="123"/>
        <end position="148"/>
    </location>
</feature>
<name>A0A9P5U0H1_9AGAR</name>
<evidence type="ECO:0000256" key="1">
    <source>
        <dbReference type="SAM" id="MobiDB-lite"/>
    </source>
</evidence>
<evidence type="ECO:0000313" key="3">
    <source>
        <dbReference type="Proteomes" id="UP000772434"/>
    </source>
</evidence>
<feature type="compositionally biased region" description="Basic and acidic residues" evidence="1">
    <location>
        <begin position="12"/>
        <end position="22"/>
    </location>
</feature>
<reference evidence="2" key="1">
    <citation type="submission" date="2020-11" db="EMBL/GenBank/DDBJ databases">
        <authorList>
            <consortium name="DOE Joint Genome Institute"/>
            <person name="Ahrendt S."/>
            <person name="Riley R."/>
            <person name="Andreopoulos W."/>
            <person name="Labutti K."/>
            <person name="Pangilinan J."/>
            <person name="Ruiz-Duenas F.J."/>
            <person name="Barrasa J.M."/>
            <person name="Sanchez-Garcia M."/>
            <person name="Camarero S."/>
            <person name="Miyauchi S."/>
            <person name="Serrano A."/>
            <person name="Linde D."/>
            <person name="Babiker R."/>
            <person name="Drula E."/>
            <person name="Ayuso-Fernandez I."/>
            <person name="Pacheco R."/>
            <person name="Padilla G."/>
            <person name="Ferreira P."/>
            <person name="Barriuso J."/>
            <person name="Kellner H."/>
            <person name="Castanera R."/>
            <person name="Alfaro M."/>
            <person name="Ramirez L."/>
            <person name="Pisabarro A.G."/>
            <person name="Kuo A."/>
            <person name="Tritt A."/>
            <person name="Lipzen A."/>
            <person name="He G."/>
            <person name="Yan M."/>
            <person name="Ng V."/>
            <person name="Cullen D."/>
            <person name="Martin F."/>
            <person name="Rosso M.-N."/>
            <person name="Henrissat B."/>
            <person name="Hibbett D."/>
            <person name="Martinez A.T."/>
            <person name="Grigoriev I.V."/>
        </authorList>
    </citation>
    <scope>NUCLEOTIDE SEQUENCE</scope>
    <source>
        <strain evidence="2">AH 40177</strain>
    </source>
</reference>
<dbReference type="Proteomes" id="UP000772434">
    <property type="component" value="Unassembled WGS sequence"/>
</dbReference>